<dbReference type="PRINTS" id="PR00682">
    <property type="entry name" value="IPNSYNTHASE"/>
</dbReference>
<dbReference type="InterPro" id="IPR050231">
    <property type="entry name" value="Iron_ascorbate_oxido_reductase"/>
</dbReference>
<evidence type="ECO:0000256" key="1">
    <source>
        <dbReference type="ARBA" id="ARBA00008056"/>
    </source>
</evidence>
<keyword evidence="4 6" id="KW-0408">Iron</keyword>
<dbReference type="EMBL" id="JAVXUO010002156">
    <property type="protein sequence ID" value="KAK2975773.1"/>
    <property type="molecule type" value="Genomic_DNA"/>
</dbReference>
<protein>
    <recommendedName>
        <fullName evidence="7">Fe2OG dioxygenase domain-containing protein</fullName>
    </recommendedName>
</protein>
<gene>
    <name evidence="8" type="ORF">RJ640_014596</name>
</gene>
<feature type="non-terminal residue" evidence="8">
    <location>
        <position position="1"/>
    </location>
</feature>
<dbReference type="InterPro" id="IPR005123">
    <property type="entry name" value="Oxoglu/Fe-dep_dioxygenase_dom"/>
</dbReference>
<dbReference type="Gene3D" id="2.60.120.330">
    <property type="entry name" value="B-lactam Antibiotic, Isopenicillin N Synthase, Chain"/>
    <property type="match status" value="1"/>
</dbReference>
<organism evidence="8 9">
    <name type="scientific">Escallonia rubra</name>
    <dbReference type="NCBI Taxonomy" id="112253"/>
    <lineage>
        <taxon>Eukaryota</taxon>
        <taxon>Viridiplantae</taxon>
        <taxon>Streptophyta</taxon>
        <taxon>Embryophyta</taxon>
        <taxon>Tracheophyta</taxon>
        <taxon>Spermatophyta</taxon>
        <taxon>Magnoliopsida</taxon>
        <taxon>eudicotyledons</taxon>
        <taxon>Gunneridae</taxon>
        <taxon>Pentapetalae</taxon>
        <taxon>asterids</taxon>
        <taxon>campanulids</taxon>
        <taxon>Escalloniales</taxon>
        <taxon>Escalloniaceae</taxon>
        <taxon>Escallonia</taxon>
    </lineage>
</organism>
<dbReference type="InterPro" id="IPR026992">
    <property type="entry name" value="DIOX_N"/>
</dbReference>
<evidence type="ECO:0000313" key="9">
    <source>
        <dbReference type="Proteomes" id="UP001187471"/>
    </source>
</evidence>
<dbReference type="FunFam" id="2.60.120.330:FF:000022">
    <property type="entry name" value="Probable 2-oxoglutarate-dependent dioxygenase AOP1.2"/>
    <property type="match status" value="1"/>
</dbReference>
<accession>A0AA88QYS3</accession>
<keyword evidence="3 6" id="KW-0560">Oxidoreductase</keyword>
<dbReference type="Proteomes" id="UP001187471">
    <property type="component" value="Unassembled WGS sequence"/>
</dbReference>
<sequence length="393" mass="43972">EKAKIMGSQTHKLPTIDFSSGKMKADTTSSWIAACDEVRHALEEYGCFVAVYDKVCLELNDVIIGGMEALFSLPLETKSKNVSKMPFFGYVGHQPTSPLYESMGIENATALEEAQSFTKLMWPAGNDPFSGTIHLYSKLVSELEQIVKRMVFQSYGVGKYGSETGSYTYLLKLMKYKVPTEGESNIGVEAHQDKSFLTILHSNQVNGLEVQTKDGEWIGLEPRPSSFVVMAGDAFMVWSNGRIPSPNHRVLMSGDQARYSLALFSFNDGVIQVPEEVVDDEHPLQFKPFDHFGYFRFCMAHVGKRKFEHLTEEFCGVLFSLPEDTKSRNVSKMPSFGFVGYHPNVPIYESMGIENATVFEEAQSFTNLMWADGNGPFWCGAMIGYDLLIIECS</sequence>
<feature type="domain" description="Fe2OG dioxygenase" evidence="7">
    <location>
        <begin position="166"/>
        <end position="269"/>
    </location>
</feature>
<dbReference type="Pfam" id="PF03171">
    <property type="entry name" value="2OG-FeII_Oxy"/>
    <property type="match status" value="1"/>
</dbReference>
<dbReference type="PANTHER" id="PTHR47990">
    <property type="entry name" value="2-OXOGLUTARATE (2OG) AND FE(II)-DEPENDENT OXYGENASE SUPERFAMILY PROTEIN-RELATED"/>
    <property type="match status" value="1"/>
</dbReference>
<proteinExistence type="inferred from homology"/>
<dbReference type="GO" id="GO:0016705">
    <property type="term" value="F:oxidoreductase activity, acting on paired donors, with incorporation or reduction of molecular oxygen"/>
    <property type="evidence" value="ECO:0007669"/>
    <property type="project" value="UniProtKB-ARBA"/>
</dbReference>
<dbReference type="SUPFAM" id="SSF51197">
    <property type="entry name" value="Clavaminate synthase-like"/>
    <property type="match status" value="1"/>
</dbReference>
<dbReference type="AlphaFoldDB" id="A0AA88QYS3"/>
<dbReference type="InterPro" id="IPR044861">
    <property type="entry name" value="IPNS-like_FE2OG_OXY"/>
</dbReference>
<evidence type="ECO:0000259" key="7">
    <source>
        <dbReference type="PROSITE" id="PS51471"/>
    </source>
</evidence>
<evidence type="ECO:0000256" key="5">
    <source>
        <dbReference type="ARBA" id="ARBA00057022"/>
    </source>
</evidence>
<name>A0AA88QYS3_9ASTE</name>
<evidence type="ECO:0000256" key="4">
    <source>
        <dbReference type="ARBA" id="ARBA00023004"/>
    </source>
</evidence>
<dbReference type="Pfam" id="PF14226">
    <property type="entry name" value="DIOX_N"/>
    <property type="match status" value="1"/>
</dbReference>
<dbReference type="InterPro" id="IPR027443">
    <property type="entry name" value="IPNS-like_sf"/>
</dbReference>
<evidence type="ECO:0000256" key="6">
    <source>
        <dbReference type="RuleBase" id="RU003682"/>
    </source>
</evidence>
<evidence type="ECO:0000256" key="3">
    <source>
        <dbReference type="ARBA" id="ARBA00023002"/>
    </source>
</evidence>
<comment type="caution">
    <text evidence="8">The sequence shown here is derived from an EMBL/GenBank/DDBJ whole genome shotgun (WGS) entry which is preliminary data.</text>
</comment>
<keyword evidence="2 6" id="KW-0479">Metal-binding</keyword>
<evidence type="ECO:0000256" key="2">
    <source>
        <dbReference type="ARBA" id="ARBA00022723"/>
    </source>
</evidence>
<evidence type="ECO:0000313" key="8">
    <source>
        <dbReference type="EMBL" id="KAK2975773.1"/>
    </source>
</evidence>
<keyword evidence="9" id="KW-1185">Reference proteome</keyword>
<reference evidence="8" key="1">
    <citation type="submission" date="2022-12" db="EMBL/GenBank/DDBJ databases">
        <title>Draft genome assemblies for two species of Escallonia (Escalloniales).</title>
        <authorList>
            <person name="Chanderbali A."/>
            <person name="Dervinis C."/>
            <person name="Anghel I."/>
            <person name="Soltis D."/>
            <person name="Soltis P."/>
            <person name="Zapata F."/>
        </authorList>
    </citation>
    <scope>NUCLEOTIDE SEQUENCE</scope>
    <source>
        <strain evidence="8">UCBG92.1500</strain>
        <tissue evidence="8">Leaf</tissue>
    </source>
</reference>
<dbReference type="GO" id="GO:0046872">
    <property type="term" value="F:metal ion binding"/>
    <property type="evidence" value="ECO:0007669"/>
    <property type="project" value="UniProtKB-KW"/>
</dbReference>
<dbReference type="PROSITE" id="PS51471">
    <property type="entry name" value="FE2OG_OXY"/>
    <property type="match status" value="1"/>
</dbReference>
<comment type="function">
    <text evidence="5">Probable 2-oxoglutarate-dependent dioxygenase that may be involved in glucosinolates biosynthesis. May play a role in the production of aliphatic glucosinolates.</text>
</comment>
<comment type="similarity">
    <text evidence="1 6">Belongs to the iron/ascorbate-dependent oxidoreductase family.</text>
</comment>